<feature type="domain" description="AMP-binding enzyme C-terminal" evidence="4">
    <location>
        <begin position="422"/>
        <end position="498"/>
    </location>
</feature>
<evidence type="ECO:0000256" key="2">
    <source>
        <dbReference type="ARBA" id="ARBA00022598"/>
    </source>
</evidence>
<protein>
    <submittedName>
        <fullName evidence="5">Long-chain fatty acid--CoA ligase</fullName>
    </submittedName>
</protein>
<evidence type="ECO:0000259" key="3">
    <source>
        <dbReference type="Pfam" id="PF00501"/>
    </source>
</evidence>
<dbReference type="PANTHER" id="PTHR43201">
    <property type="entry name" value="ACYL-COA SYNTHETASE"/>
    <property type="match status" value="1"/>
</dbReference>
<dbReference type="SUPFAM" id="SSF56801">
    <property type="entry name" value="Acetyl-CoA synthetase-like"/>
    <property type="match status" value="1"/>
</dbReference>
<dbReference type="InterPro" id="IPR020845">
    <property type="entry name" value="AMP-binding_CS"/>
</dbReference>
<dbReference type="Pfam" id="PF13193">
    <property type="entry name" value="AMP-binding_C"/>
    <property type="match status" value="1"/>
</dbReference>
<dbReference type="EMBL" id="BAAAQD010000067">
    <property type="protein sequence ID" value="GAA1577682.1"/>
    <property type="molecule type" value="Genomic_DNA"/>
</dbReference>
<comment type="similarity">
    <text evidence="1">Belongs to the ATP-dependent AMP-binding enzyme family.</text>
</comment>
<dbReference type="InterPro" id="IPR000873">
    <property type="entry name" value="AMP-dep_synth/lig_dom"/>
</dbReference>
<dbReference type="CDD" id="cd05936">
    <property type="entry name" value="FC-FACS_FadD_like"/>
    <property type="match status" value="1"/>
</dbReference>
<comment type="caution">
    <text evidence="5">The sequence shown here is derived from an EMBL/GenBank/DDBJ whole genome shotgun (WGS) entry which is preliminary data.</text>
</comment>
<dbReference type="Gene3D" id="3.30.300.30">
    <property type="match status" value="1"/>
</dbReference>
<sequence>MSLNLADVLAESAQRFPDRTAVIGGAVRLTYRQLWDDARRWAGLLRGLGVRPGDRVGVLLPNVPDFPRAYYAVAAAGAVVVPLHALATPEETAYVLSHSRASHLVSGGVLWQNAVTAAHLAGVPLVDIETQLSAEGQAVGCLAAAAVGDSLDWPVPREPDDLAAVLYTSGTTGRPKGAMLTHLNLLLNTSVSRDLFGLRSDDVVLGCLPLFHTFGQTCAMNAAFRAGATLALMARFSGQAALDLLISEEVTVFMGVPTMYVTLLETARNDERRPGHLRLAVSGGASLPVAVLERFEEAFATKIYEGYGLTETSPVAAFNQPDFGCRPGTVGHPVWGVRVAVAAPESDQIELLPDGTAGEIVIRGHNVFAGYLDDPDATAVTVVDGWLRTGDIGVRDADGFISIVDRKKDLVIRGGFNVYPREVEEVLSRHPAVVQVAVIGLPDPTYGEEVCAVIVADQQAGVVQPEEIVTWAKERLGRHKYPRLVEFVEQMPIGPSGKVLKRELRDRYADAPGALTPPTG</sequence>
<accession>A0ABN2DHZ1</accession>
<dbReference type="InterPro" id="IPR025110">
    <property type="entry name" value="AMP-bd_C"/>
</dbReference>
<evidence type="ECO:0000313" key="5">
    <source>
        <dbReference type="EMBL" id="GAA1577682.1"/>
    </source>
</evidence>
<keyword evidence="6" id="KW-1185">Reference proteome</keyword>
<organism evidence="5 6">
    <name type="scientific">Dactylosporangium maewongense</name>
    <dbReference type="NCBI Taxonomy" id="634393"/>
    <lineage>
        <taxon>Bacteria</taxon>
        <taxon>Bacillati</taxon>
        <taxon>Actinomycetota</taxon>
        <taxon>Actinomycetes</taxon>
        <taxon>Micromonosporales</taxon>
        <taxon>Micromonosporaceae</taxon>
        <taxon>Dactylosporangium</taxon>
    </lineage>
</organism>
<evidence type="ECO:0000259" key="4">
    <source>
        <dbReference type="Pfam" id="PF13193"/>
    </source>
</evidence>
<feature type="domain" description="AMP-dependent synthetase/ligase" evidence="3">
    <location>
        <begin position="10"/>
        <end position="372"/>
    </location>
</feature>
<keyword evidence="2 5" id="KW-0436">Ligase</keyword>
<dbReference type="PANTHER" id="PTHR43201:SF5">
    <property type="entry name" value="MEDIUM-CHAIN ACYL-COA LIGASE ACSF2, MITOCHONDRIAL"/>
    <property type="match status" value="1"/>
</dbReference>
<dbReference type="PROSITE" id="PS00455">
    <property type="entry name" value="AMP_BINDING"/>
    <property type="match status" value="1"/>
</dbReference>
<dbReference type="InterPro" id="IPR045851">
    <property type="entry name" value="AMP-bd_C_sf"/>
</dbReference>
<dbReference type="RefSeq" id="WP_344515857.1">
    <property type="nucleotide sequence ID" value="NZ_BAAAQD010000067.1"/>
</dbReference>
<dbReference type="InterPro" id="IPR042099">
    <property type="entry name" value="ANL_N_sf"/>
</dbReference>
<dbReference type="Proteomes" id="UP001501470">
    <property type="component" value="Unassembled WGS sequence"/>
</dbReference>
<reference evidence="5 6" key="1">
    <citation type="journal article" date="2019" name="Int. J. Syst. Evol. Microbiol.">
        <title>The Global Catalogue of Microorganisms (GCM) 10K type strain sequencing project: providing services to taxonomists for standard genome sequencing and annotation.</title>
        <authorList>
            <consortium name="The Broad Institute Genomics Platform"/>
            <consortium name="The Broad Institute Genome Sequencing Center for Infectious Disease"/>
            <person name="Wu L."/>
            <person name="Ma J."/>
        </authorList>
    </citation>
    <scope>NUCLEOTIDE SEQUENCE [LARGE SCALE GENOMIC DNA]</scope>
    <source>
        <strain evidence="5 6">JCM 15933</strain>
    </source>
</reference>
<gene>
    <name evidence="5" type="ORF">GCM10009827_119340</name>
</gene>
<name>A0ABN2DHZ1_9ACTN</name>
<dbReference type="Pfam" id="PF00501">
    <property type="entry name" value="AMP-binding"/>
    <property type="match status" value="1"/>
</dbReference>
<evidence type="ECO:0000256" key="1">
    <source>
        <dbReference type="ARBA" id="ARBA00006432"/>
    </source>
</evidence>
<proteinExistence type="inferred from homology"/>
<evidence type="ECO:0000313" key="6">
    <source>
        <dbReference type="Proteomes" id="UP001501470"/>
    </source>
</evidence>
<dbReference type="GO" id="GO:0016874">
    <property type="term" value="F:ligase activity"/>
    <property type="evidence" value="ECO:0007669"/>
    <property type="project" value="UniProtKB-KW"/>
</dbReference>
<dbReference type="Gene3D" id="3.40.50.12780">
    <property type="entry name" value="N-terminal domain of ligase-like"/>
    <property type="match status" value="1"/>
</dbReference>